<evidence type="ECO:0008006" key="3">
    <source>
        <dbReference type="Google" id="ProtNLM"/>
    </source>
</evidence>
<organism evidence="1 2">
    <name type="scientific">Clostridium porci</name>
    <dbReference type="NCBI Taxonomy" id="2605778"/>
    <lineage>
        <taxon>Bacteria</taxon>
        <taxon>Bacillati</taxon>
        <taxon>Bacillota</taxon>
        <taxon>Clostridia</taxon>
        <taxon>Eubacteriales</taxon>
        <taxon>Clostridiaceae</taxon>
        <taxon>Clostridium</taxon>
    </lineage>
</organism>
<proteinExistence type="predicted"/>
<dbReference type="Gene3D" id="3.80.10.10">
    <property type="entry name" value="Ribonuclease Inhibitor"/>
    <property type="match status" value="1"/>
</dbReference>
<name>A0A7X2NJ91_9CLOT</name>
<gene>
    <name evidence="1" type="ORF">FYJ39_04825</name>
</gene>
<reference evidence="1 2" key="1">
    <citation type="submission" date="2019-08" db="EMBL/GenBank/DDBJ databases">
        <title>In-depth cultivation of the pig gut microbiome towards novel bacterial diversity and tailored functional studies.</title>
        <authorList>
            <person name="Wylensek D."/>
            <person name="Hitch T.C.A."/>
            <person name="Clavel T."/>
        </authorList>
    </citation>
    <scope>NUCLEOTIDE SEQUENCE [LARGE SCALE GENOMIC DNA]</scope>
    <source>
        <strain evidence="1 2">WCA-389-WT-23D1</strain>
    </source>
</reference>
<dbReference type="RefSeq" id="WP_154471319.1">
    <property type="nucleotide sequence ID" value="NZ_DBEWUL010000069.1"/>
</dbReference>
<dbReference type="EMBL" id="VUMD01000003">
    <property type="protein sequence ID" value="MSS35927.1"/>
    <property type="molecule type" value="Genomic_DNA"/>
</dbReference>
<comment type="caution">
    <text evidence="1">The sequence shown here is derived from an EMBL/GenBank/DDBJ whole genome shotgun (WGS) entry which is preliminary data.</text>
</comment>
<evidence type="ECO:0000313" key="1">
    <source>
        <dbReference type="EMBL" id="MSS35927.1"/>
    </source>
</evidence>
<dbReference type="InterPro" id="IPR032675">
    <property type="entry name" value="LRR_dom_sf"/>
</dbReference>
<accession>A0A7X2NJ91</accession>
<evidence type="ECO:0000313" key="2">
    <source>
        <dbReference type="Proteomes" id="UP000429958"/>
    </source>
</evidence>
<dbReference type="AlphaFoldDB" id="A0A7X2NJ91"/>
<sequence>MKLLYEETLGGLSIQRCYGLDGSVVVPERINGLPVKELAGYVLSETVRGRDKPPAEFAGEPEIKGGQVEELVLPVSLERVGAYGFYNCYGLRTMAFHSTTLDWGAGVFTGCTGIKRLDIRVHEGSRSCLKEILTELRQTLVVDYRDEQGRMLAKLIFPEYFEESVENTPARIITREMHGCGHMYRYCFEETRFKVGEYDRLFRQVQIQESEALAVRLALYRLFWPWGLSGDAGNVYWEYVKNHVKAAAMGLLEREETEILFWLARERRMDEMALEEMVTAAAQMEDAQSAAALMDTKYRRFGAAKAVKRSFEL</sequence>
<keyword evidence="2" id="KW-1185">Reference proteome</keyword>
<protein>
    <recommendedName>
        <fullName evidence="3">Leucine-rich repeat domain-containing protein</fullName>
    </recommendedName>
</protein>
<dbReference type="Proteomes" id="UP000429958">
    <property type="component" value="Unassembled WGS sequence"/>
</dbReference>